<evidence type="ECO:0000313" key="4">
    <source>
        <dbReference type="Proteomes" id="UP000001070"/>
    </source>
</evidence>
<dbReference type="OrthoDB" id="5914890at2759"/>
<dbReference type="OMA" id="HRNRLFR"/>
<dbReference type="HOGENOM" id="CLU_1300835_0_0_1"/>
<dbReference type="FunCoup" id="B4JQW0">
    <property type="interactions" value="17"/>
</dbReference>
<evidence type="ECO:0000313" key="3">
    <source>
        <dbReference type="EMBL" id="EDV99290.1"/>
    </source>
</evidence>
<name>B4JQW0_DROGR</name>
<keyword evidence="2" id="KW-1133">Transmembrane helix</keyword>
<keyword evidence="2" id="KW-0472">Membrane</keyword>
<dbReference type="SUPFAM" id="SSF52540">
    <property type="entry name" value="P-loop containing nucleoside triphosphate hydrolases"/>
    <property type="match status" value="1"/>
</dbReference>
<evidence type="ECO:0000256" key="2">
    <source>
        <dbReference type="SAM" id="Phobius"/>
    </source>
</evidence>
<dbReference type="AlphaFoldDB" id="B4JQW0"/>
<dbReference type="Proteomes" id="UP000001070">
    <property type="component" value="Unassembled WGS sequence"/>
</dbReference>
<keyword evidence="2" id="KW-0812">Transmembrane</keyword>
<dbReference type="PhylomeDB" id="B4JQW0"/>
<accession>B4JQW0</accession>
<dbReference type="eggNOG" id="ENOG502T6Z0">
    <property type="taxonomic scope" value="Eukaryota"/>
</dbReference>
<sequence length="212" mass="23929">MEEKTIQNVSTIRILVLGDAGVGKSRLTDLLARSVDTPTPSTRSVGDEWWNVQVRLHEYPSNKGLPPTPECTSSSSPGSSRNSSERLACNELFPRGEWIACKMIPYFVEFYDSKGSLRRRSNMLRNRLYGNIDGIILIGVTYPSWRWAPKLDMLKTRRKYRSGGIADQLGADEILLNCMDTDSLAEKTRNGGKLRNFLNNAIDFKQYFPATC</sequence>
<dbReference type="InterPro" id="IPR027417">
    <property type="entry name" value="P-loop_NTPase"/>
</dbReference>
<protein>
    <submittedName>
        <fullName evidence="3">GH13768</fullName>
    </submittedName>
</protein>
<dbReference type="KEGG" id="dgr:6567199"/>
<gene>
    <name evidence="3" type="primary">Dgri\GH13768</name>
    <name evidence="3" type="ORF">Dgri_GH13768</name>
</gene>
<feature type="transmembrane region" description="Helical" evidence="2">
    <location>
        <begin position="128"/>
        <end position="145"/>
    </location>
</feature>
<dbReference type="InParanoid" id="B4JQW0"/>
<dbReference type="EMBL" id="CH916372">
    <property type="protein sequence ID" value="EDV99290.1"/>
    <property type="molecule type" value="Genomic_DNA"/>
</dbReference>
<proteinExistence type="predicted"/>
<reference evidence="3 4" key="1">
    <citation type="journal article" date="2007" name="Nature">
        <title>Evolution of genes and genomes on the Drosophila phylogeny.</title>
        <authorList>
            <consortium name="Drosophila 12 Genomes Consortium"/>
            <person name="Clark A.G."/>
            <person name="Eisen M.B."/>
            <person name="Smith D.R."/>
            <person name="Bergman C.M."/>
            <person name="Oliver B."/>
            <person name="Markow T.A."/>
            <person name="Kaufman T.C."/>
            <person name="Kellis M."/>
            <person name="Gelbart W."/>
            <person name="Iyer V.N."/>
            <person name="Pollard D.A."/>
            <person name="Sackton T.B."/>
            <person name="Larracuente A.M."/>
            <person name="Singh N.D."/>
            <person name="Abad J.P."/>
            <person name="Abt D.N."/>
            <person name="Adryan B."/>
            <person name="Aguade M."/>
            <person name="Akashi H."/>
            <person name="Anderson W.W."/>
            <person name="Aquadro C.F."/>
            <person name="Ardell D.H."/>
            <person name="Arguello R."/>
            <person name="Artieri C.G."/>
            <person name="Barbash D.A."/>
            <person name="Barker D."/>
            <person name="Barsanti P."/>
            <person name="Batterham P."/>
            <person name="Batzoglou S."/>
            <person name="Begun D."/>
            <person name="Bhutkar A."/>
            <person name="Blanco E."/>
            <person name="Bosak S.A."/>
            <person name="Bradley R.K."/>
            <person name="Brand A.D."/>
            <person name="Brent M.R."/>
            <person name="Brooks A.N."/>
            <person name="Brown R.H."/>
            <person name="Butlin R.K."/>
            <person name="Caggese C."/>
            <person name="Calvi B.R."/>
            <person name="Bernardo de Carvalho A."/>
            <person name="Caspi A."/>
            <person name="Castrezana S."/>
            <person name="Celniker S.E."/>
            <person name="Chang J.L."/>
            <person name="Chapple C."/>
            <person name="Chatterji S."/>
            <person name="Chinwalla A."/>
            <person name="Civetta A."/>
            <person name="Clifton S.W."/>
            <person name="Comeron J.M."/>
            <person name="Costello J.C."/>
            <person name="Coyne J.A."/>
            <person name="Daub J."/>
            <person name="David R.G."/>
            <person name="Delcher A.L."/>
            <person name="Delehaunty K."/>
            <person name="Do C.B."/>
            <person name="Ebling H."/>
            <person name="Edwards K."/>
            <person name="Eickbush T."/>
            <person name="Evans J.D."/>
            <person name="Filipski A."/>
            <person name="Findeiss S."/>
            <person name="Freyhult E."/>
            <person name="Fulton L."/>
            <person name="Fulton R."/>
            <person name="Garcia A.C."/>
            <person name="Gardiner A."/>
            <person name="Garfield D.A."/>
            <person name="Garvin B.E."/>
            <person name="Gibson G."/>
            <person name="Gilbert D."/>
            <person name="Gnerre S."/>
            <person name="Godfrey J."/>
            <person name="Good R."/>
            <person name="Gotea V."/>
            <person name="Gravely B."/>
            <person name="Greenberg A.J."/>
            <person name="Griffiths-Jones S."/>
            <person name="Gross S."/>
            <person name="Guigo R."/>
            <person name="Gustafson E.A."/>
            <person name="Haerty W."/>
            <person name="Hahn M.W."/>
            <person name="Halligan D.L."/>
            <person name="Halpern A.L."/>
            <person name="Halter G.M."/>
            <person name="Han M.V."/>
            <person name="Heger A."/>
            <person name="Hillier L."/>
            <person name="Hinrichs A.S."/>
            <person name="Holmes I."/>
            <person name="Hoskins R.A."/>
            <person name="Hubisz M.J."/>
            <person name="Hultmark D."/>
            <person name="Huntley M.A."/>
            <person name="Jaffe D.B."/>
            <person name="Jagadeeshan S."/>
            <person name="Jeck W.R."/>
            <person name="Johnson J."/>
            <person name="Jones C.D."/>
            <person name="Jordan W.C."/>
            <person name="Karpen G.H."/>
            <person name="Kataoka E."/>
            <person name="Keightley P.D."/>
            <person name="Kheradpour P."/>
            <person name="Kirkness E.F."/>
            <person name="Koerich L.B."/>
            <person name="Kristiansen K."/>
            <person name="Kudrna D."/>
            <person name="Kulathinal R.J."/>
            <person name="Kumar S."/>
            <person name="Kwok R."/>
            <person name="Lander E."/>
            <person name="Langley C.H."/>
            <person name="Lapoint R."/>
            <person name="Lazzaro B.P."/>
            <person name="Lee S.J."/>
            <person name="Levesque L."/>
            <person name="Li R."/>
            <person name="Lin C.F."/>
            <person name="Lin M.F."/>
            <person name="Lindblad-Toh K."/>
            <person name="Llopart A."/>
            <person name="Long M."/>
            <person name="Low L."/>
            <person name="Lozovsky E."/>
            <person name="Lu J."/>
            <person name="Luo M."/>
            <person name="Machado C.A."/>
            <person name="Makalowski W."/>
            <person name="Marzo M."/>
            <person name="Matsuda M."/>
            <person name="Matzkin L."/>
            <person name="McAllister B."/>
            <person name="McBride C.S."/>
            <person name="McKernan B."/>
            <person name="McKernan K."/>
            <person name="Mendez-Lago M."/>
            <person name="Minx P."/>
            <person name="Mollenhauer M.U."/>
            <person name="Montooth K."/>
            <person name="Mount S.M."/>
            <person name="Mu X."/>
            <person name="Myers E."/>
            <person name="Negre B."/>
            <person name="Newfeld S."/>
            <person name="Nielsen R."/>
            <person name="Noor M.A."/>
            <person name="O'Grady P."/>
            <person name="Pachter L."/>
            <person name="Papaceit M."/>
            <person name="Parisi M.J."/>
            <person name="Parisi M."/>
            <person name="Parts L."/>
            <person name="Pedersen J.S."/>
            <person name="Pesole G."/>
            <person name="Phillippy A.M."/>
            <person name="Ponting C.P."/>
            <person name="Pop M."/>
            <person name="Porcelli D."/>
            <person name="Powell J.R."/>
            <person name="Prohaska S."/>
            <person name="Pruitt K."/>
            <person name="Puig M."/>
            <person name="Quesneville H."/>
            <person name="Ram K.R."/>
            <person name="Rand D."/>
            <person name="Rasmussen M.D."/>
            <person name="Reed L.K."/>
            <person name="Reenan R."/>
            <person name="Reily A."/>
            <person name="Remington K.A."/>
            <person name="Rieger T.T."/>
            <person name="Ritchie M.G."/>
            <person name="Robin C."/>
            <person name="Rogers Y.H."/>
            <person name="Rohde C."/>
            <person name="Rozas J."/>
            <person name="Rubenfield M.J."/>
            <person name="Ruiz A."/>
            <person name="Russo S."/>
            <person name="Salzberg S.L."/>
            <person name="Sanchez-Gracia A."/>
            <person name="Saranga D.J."/>
            <person name="Sato H."/>
            <person name="Schaeffer S.W."/>
            <person name="Schatz M.C."/>
            <person name="Schlenke T."/>
            <person name="Schwartz R."/>
            <person name="Segarra C."/>
            <person name="Singh R.S."/>
            <person name="Sirot L."/>
            <person name="Sirota M."/>
            <person name="Sisneros N.B."/>
            <person name="Smith C.D."/>
            <person name="Smith T.F."/>
            <person name="Spieth J."/>
            <person name="Stage D.E."/>
            <person name="Stark A."/>
            <person name="Stephan W."/>
            <person name="Strausberg R.L."/>
            <person name="Strempel S."/>
            <person name="Sturgill D."/>
            <person name="Sutton G."/>
            <person name="Sutton G.G."/>
            <person name="Tao W."/>
            <person name="Teichmann S."/>
            <person name="Tobari Y.N."/>
            <person name="Tomimura Y."/>
            <person name="Tsolas J.M."/>
            <person name="Valente V.L."/>
            <person name="Venter E."/>
            <person name="Venter J.C."/>
            <person name="Vicario S."/>
            <person name="Vieira F.G."/>
            <person name="Vilella A.J."/>
            <person name="Villasante A."/>
            <person name="Walenz B."/>
            <person name="Wang J."/>
            <person name="Wasserman M."/>
            <person name="Watts T."/>
            <person name="Wilson D."/>
            <person name="Wilson R.K."/>
            <person name="Wing R.A."/>
            <person name="Wolfner M.F."/>
            <person name="Wong A."/>
            <person name="Wong G.K."/>
            <person name="Wu C.I."/>
            <person name="Wu G."/>
            <person name="Yamamoto D."/>
            <person name="Yang H.P."/>
            <person name="Yang S.P."/>
            <person name="Yorke J.A."/>
            <person name="Yoshida K."/>
            <person name="Zdobnov E."/>
            <person name="Zhang P."/>
            <person name="Zhang Y."/>
            <person name="Zimin A.V."/>
            <person name="Baldwin J."/>
            <person name="Abdouelleil A."/>
            <person name="Abdulkadir J."/>
            <person name="Abebe A."/>
            <person name="Abera B."/>
            <person name="Abreu J."/>
            <person name="Acer S.C."/>
            <person name="Aftuck L."/>
            <person name="Alexander A."/>
            <person name="An P."/>
            <person name="Anderson E."/>
            <person name="Anderson S."/>
            <person name="Arachi H."/>
            <person name="Azer M."/>
            <person name="Bachantsang P."/>
            <person name="Barry A."/>
            <person name="Bayul T."/>
            <person name="Berlin A."/>
            <person name="Bessette D."/>
            <person name="Bloom T."/>
            <person name="Blye J."/>
            <person name="Boguslavskiy L."/>
            <person name="Bonnet C."/>
            <person name="Boukhgalter B."/>
            <person name="Bourzgui I."/>
            <person name="Brown A."/>
            <person name="Cahill P."/>
            <person name="Channer S."/>
            <person name="Cheshatsang Y."/>
            <person name="Chuda L."/>
            <person name="Citroen M."/>
            <person name="Collymore A."/>
            <person name="Cooke P."/>
            <person name="Costello M."/>
            <person name="D'Aco K."/>
            <person name="Daza R."/>
            <person name="De Haan G."/>
            <person name="DeGray S."/>
            <person name="DeMaso C."/>
            <person name="Dhargay N."/>
            <person name="Dooley K."/>
            <person name="Dooley E."/>
            <person name="Doricent M."/>
            <person name="Dorje P."/>
            <person name="Dorjee K."/>
            <person name="Dupes A."/>
            <person name="Elong R."/>
            <person name="Falk J."/>
            <person name="Farina A."/>
            <person name="Faro S."/>
            <person name="Ferguson D."/>
            <person name="Fisher S."/>
            <person name="Foley C.D."/>
            <person name="Franke A."/>
            <person name="Friedrich D."/>
            <person name="Gadbois L."/>
            <person name="Gearin G."/>
            <person name="Gearin C.R."/>
            <person name="Giannoukos G."/>
            <person name="Goode T."/>
            <person name="Graham J."/>
            <person name="Grandbois E."/>
            <person name="Grewal S."/>
            <person name="Gyaltsen K."/>
            <person name="Hafez N."/>
            <person name="Hagos B."/>
            <person name="Hall J."/>
            <person name="Henson C."/>
            <person name="Hollinger A."/>
            <person name="Honan T."/>
            <person name="Huard M.D."/>
            <person name="Hughes L."/>
            <person name="Hurhula B."/>
            <person name="Husby M.E."/>
            <person name="Kamat A."/>
            <person name="Kanga B."/>
            <person name="Kashin S."/>
            <person name="Khazanovich D."/>
            <person name="Kisner P."/>
            <person name="Lance K."/>
            <person name="Lara M."/>
            <person name="Lee W."/>
            <person name="Lennon N."/>
            <person name="Letendre F."/>
            <person name="LeVine R."/>
            <person name="Lipovsky A."/>
            <person name="Liu X."/>
            <person name="Liu J."/>
            <person name="Liu S."/>
            <person name="Lokyitsang T."/>
            <person name="Lokyitsang Y."/>
            <person name="Lubonja R."/>
            <person name="Lui A."/>
            <person name="MacDonald P."/>
            <person name="Magnisalis V."/>
            <person name="Maru K."/>
            <person name="Matthews C."/>
            <person name="McCusker W."/>
            <person name="McDonough S."/>
            <person name="Mehta T."/>
            <person name="Meldrim J."/>
            <person name="Meneus L."/>
            <person name="Mihai O."/>
            <person name="Mihalev A."/>
            <person name="Mihova T."/>
            <person name="Mittelman R."/>
            <person name="Mlenga V."/>
            <person name="Montmayeur A."/>
            <person name="Mulrain L."/>
            <person name="Navidi A."/>
            <person name="Naylor J."/>
            <person name="Negash T."/>
            <person name="Nguyen T."/>
            <person name="Nguyen N."/>
            <person name="Nicol R."/>
            <person name="Norbu C."/>
            <person name="Norbu N."/>
            <person name="Novod N."/>
            <person name="O'Neill B."/>
            <person name="Osman S."/>
            <person name="Markiewicz E."/>
            <person name="Oyono O.L."/>
            <person name="Patti C."/>
            <person name="Phunkhang P."/>
            <person name="Pierre F."/>
            <person name="Priest M."/>
            <person name="Raghuraman S."/>
            <person name="Rege F."/>
            <person name="Reyes R."/>
            <person name="Rise C."/>
            <person name="Rogov P."/>
            <person name="Ross K."/>
            <person name="Ryan E."/>
            <person name="Settipalli S."/>
            <person name="Shea T."/>
            <person name="Sherpa N."/>
            <person name="Shi L."/>
            <person name="Shih D."/>
            <person name="Sparrow T."/>
            <person name="Spaulding J."/>
            <person name="Stalker J."/>
            <person name="Stange-Thomann N."/>
            <person name="Stavropoulos S."/>
            <person name="Stone C."/>
            <person name="Strader C."/>
            <person name="Tesfaye S."/>
            <person name="Thomson T."/>
            <person name="Thoulutsang Y."/>
            <person name="Thoulutsang D."/>
            <person name="Topham K."/>
            <person name="Topping I."/>
            <person name="Tsamla T."/>
            <person name="Vassiliev H."/>
            <person name="Vo A."/>
            <person name="Wangchuk T."/>
            <person name="Wangdi T."/>
            <person name="Weiand M."/>
            <person name="Wilkinson J."/>
            <person name="Wilson A."/>
            <person name="Yadav S."/>
            <person name="Young G."/>
            <person name="Yu Q."/>
            <person name="Zembek L."/>
            <person name="Zhong D."/>
            <person name="Zimmer A."/>
            <person name="Zwirko Z."/>
            <person name="Jaffe D.B."/>
            <person name="Alvarez P."/>
            <person name="Brockman W."/>
            <person name="Butler J."/>
            <person name="Chin C."/>
            <person name="Gnerre S."/>
            <person name="Grabherr M."/>
            <person name="Kleber M."/>
            <person name="Mauceli E."/>
            <person name="MacCallum I."/>
        </authorList>
    </citation>
    <scope>NUCLEOTIDE SEQUENCE [LARGE SCALE GENOMIC DNA]</scope>
    <source>
        <strain evidence="4">Tucson 15287-2541.00</strain>
    </source>
</reference>
<dbReference type="STRING" id="7222.B4JQW0"/>
<organism evidence="4">
    <name type="scientific">Drosophila grimshawi</name>
    <name type="common">Hawaiian fruit fly</name>
    <name type="synonym">Idiomyia grimshawi</name>
    <dbReference type="NCBI Taxonomy" id="7222"/>
    <lineage>
        <taxon>Eukaryota</taxon>
        <taxon>Metazoa</taxon>
        <taxon>Ecdysozoa</taxon>
        <taxon>Arthropoda</taxon>
        <taxon>Hexapoda</taxon>
        <taxon>Insecta</taxon>
        <taxon>Pterygota</taxon>
        <taxon>Neoptera</taxon>
        <taxon>Endopterygota</taxon>
        <taxon>Diptera</taxon>
        <taxon>Brachycera</taxon>
        <taxon>Muscomorpha</taxon>
        <taxon>Ephydroidea</taxon>
        <taxon>Drosophilidae</taxon>
        <taxon>Drosophila</taxon>
        <taxon>Hawaiian Drosophila</taxon>
    </lineage>
</organism>
<keyword evidence="4" id="KW-1185">Reference proteome</keyword>
<feature type="compositionally biased region" description="Low complexity" evidence="1">
    <location>
        <begin position="73"/>
        <end position="82"/>
    </location>
</feature>
<feature type="region of interest" description="Disordered" evidence="1">
    <location>
        <begin position="60"/>
        <end position="85"/>
    </location>
</feature>
<evidence type="ECO:0000256" key="1">
    <source>
        <dbReference type="SAM" id="MobiDB-lite"/>
    </source>
</evidence>